<keyword evidence="2 4" id="KW-0418">Kinase</keyword>
<dbReference type="GO" id="GO:0016301">
    <property type="term" value="F:kinase activity"/>
    <property type="evidence" value="ECO:0007669"/>
    <property type="project" value="UniProtKB-KW"/>
</dbReference>
<evidence type="ECO:0000313" key="5">
    <source>
        <dbReference type="Proteomes" id="UP000315689"/>
    </source>
</evidence>
<dbReference type="PRINTS" id="PR00990">
    <property type="entry name" value="RIBOKINASE"/>
</dbReference>
<name>A0A554LHC3_9BACT</name>
<dbReference type="InterPro" id="IPR011611">
    <property type="entry name" value="PfkB_dom"/>
</dbReference>
<evidence type="ECO:0000313" key="4">
    <source>
        <dbReference type="EMBL" id="TSC92258.1"/>
    </source>
</evidence>
<protein>
    <submittedName>
        <fullName evidence="4">Putative Ribokinase</fullName>
    </submittedName>
</protein>
<organism evidence="4 5">
    <name type="scientific">Candidatus Berkelbacteria bacterium Licking1014_7</name>
    <dbReference type="NCBI Taxonomy" id="2017147"/>
    <lineage>
        <taxon>Bacteria</taxon>
        <taxon>Candidatus Berkelbacteria</taxon>
    </lineage>
</organism>
<dbReference type="InterPro" id="IPR002139">
    <property type="entry name" value="Ribo/fructo_kinase"/>
</dbReference>
<dbReference type="AlphaFoldDB" id="A0A554LHC3"/>
<dbReference type="Pfam" id="PF00294">
    <property type="entry name" value="PfkB"/>
    <property type="match status" value="1"/>
</dbReference>
<sequence length="324" mass="36439">MFDFIFIGDSTLDVFLIVHEYKVMFDIKRENKYLCVSYADKVPVDEIREMIAGNAPNAAVAAGRAGLKIAIVTQMGDDKISEMARELFLKEGVALDYFVQEKGTQSNYSTVVAVDGERTILIYHTPRQYRLPNLVPAKWAYLTSMARGSEQIFPALVKYLKKTGAKLLYQPGTFQLRLGAEKSKELLEQTELFVVNRDEAILYVGAKLDIKIKDLIDKIKNLGPKMIVITDGTKGSYSWDGQNYWQMGILKDILRKEATGAGDAYASGLAIALCKGFDMPEAMRWAHFNSSSVIQFVGAQEGLLAESGYRKWSKKYKNFKAEKF</sequence>
<evidence type="ECO:0000256" key="2">
    <source>
        <dbReference type="ARBA" id="ARBA00022777"/>
    </source>
</evidence>
<gene>
    <name evidence="4" type="ORF">CEN89_776</name>
</gene>
<evidence type="ECO:0000256" key="1">
    <source>
        <dbReference type="ARBA" id="ARBA00022679"/>
    </source>
</evidence>
<dbReference type="GO" id="GO:0006796">
    <property type="term" value="P:phosphate-containing compound metabolic process"/>
    <property type="evidence" value="ECO:0007669"/>
    <property type="project" value="UniProtKB-ARBA"/>
</dbReference>
<proteinExistence type="predicted"/>
<dbReference type="PANTHER" id="PTHR10584">
    <property type="entry name" value="SUGAR KINASE"/>
    <property type="match status" value="1"/>
</dbReference>
<dbReference type="Gene3D" id="3.40.1190.20">
    <property type="match status" value="1"/>
</dbReference>
<accession>A0A554LHC3</accession>
<comment type="caution">
    <text evidence="4">The sequence shown here is derived from an EMBL/GenBank/DDBJ whole genome shotgun (WGS) entry which is preliminary data.</text>
</comment>
<dbReference type="Proteomes" id="UP000315689">
    <property type="component" value="Unassembled WGS sequence"/>
</dbReference>
<evidence type="ECO:0000259" key="3">
    <source>
        <dbReference type="Pfam" id="PF00294"/>
    </source>
</evidence>
<feature type="domain" description="Carbohydrate kinase PfkB" evidence="3">
    <location>
        <begin position="38"/>
        <end position="302"/>
    </location>
</feature>
<dbReference type="InterPro" id="IPR029056">
    <property type="entry name" value="Ribokinase-like"/>
</dbReference>
<dbReference type="SUPFAM" id="SSF53613">
    <property type="entry name" value="Ribokinase-like"/>
    <property type="match status" value="1"/>
</dbReference>
<reference evidence="4 5" key="1">
    <citation type="submission" date="2017-07" db="EMBL/GenBank/DDBJ databases">
        <title>Mechanisms for carbon and nitrogen cycling indicate functional differentiation within the Candidate Phyla Radiation.</title>
        <authorList>
            <person name="Danczak R.E."/>
            <person name="Johnston M.D."/>
            <person name="Kenah C."/>
            <person name="Slattery M."/>
            <person name="Wrighton K.C."/>
            <person name="Wilkins M.J."/>
        </authorList>
    </citation>
    <scope>NUCLEOTIDE SEQUENCE [LARGE SCALE GENOMIC DNA]</scope>
    <source>
        <strain evidence="4">Licking1014_7</strain>
    </source>
</reference>
<dbReference type="PANTHER" id="PTHR10584:SF166">
    <property type="entry name" value="RIBOKINASE"/>
    <property type="match status" value="1"/>
</dbReference>
<keyword evidence="1" id="KW-0808">Transferase</keyword>
<dbReference type="EMBL" id="VMGK01000040">
    <property type="protein sequence ID" value="TSC92258.1"/>
    <property type="molecule type" value="Genomic_DNA"/>
</dbReference>